<gene>
    <name evidence="7" type="ORF">EJC49_06255</name>
</gene>
<feature type="domain" description="Glycoamylase-like" evidence="5">
    <location>
        <begin position="1294"/>
        <end position="1501"/>
    </location>
</feature>
<dbReference type="CDD" id="cd11753">
    <property type="entry name" value="GH94N_ChvB_NdvB_2_like"/>
    <property type="match status" value="1"/>
</dbReference>
<dbReference type="Proteomes" id="UP000278398">
    <property type="component" value="Unassembled WGS sequence"/>
</dbReference>
<comment type="caution">
    <text evidence="7">The sequence shown here is derived from an EMBL/GenBank/DDBJ whole genome shotgun (WGS) entry which is preliminary data.</text>
</comment>
<dbReference type="SMART" id="SM01068">
    <property type="entry name" value="CBM_X"/>
    <property type="match status" value="2"/>
</dbReference>
<feature type="transmembrane region" description="Helical" evidence="3">
    <location>
        <begin position="436"/>
        <end position="463"/>
    </location>
</feature>
<dbReference type="InterPro" id="IPR008928">
    <property type="entry name" value="6-hairpin_glycosidase_sf"/>
</dbReference>
<feature type="transmembrane region" description="Helical" evidence="3">
    <location>
        <begin position="826"/>
        <end position="849"/>
    </location>
</feature>
<reference evidence="7 8" key="1">
    <citation type="submission" date="2018-12" db="EMBL/GenBank/DDBJ databases">
        <title>Mesorhizobium carbonis sp. nov., isolated from coal mine water.</title>
        <authorList>
            <person name="Xin W."/>
            <person name="Xu Z."/>
            <person name="Xiang F."/>
            <person name="Zhang J."/>
            <person name="Xi L."/>
            <person name="Liu J."/>
        </authorList>
    </citation>
    <scope>NUCLEOTIDE SEQUENCE [LARGE SCALE GENOMIC DNA]</scope>
    <source>
        <strain evidence="7 8">B2.3</strain>
    </source>
</reference>
<accession>A0A429Z0P6</accession>
<dbReference type="InterPro" id="IPR012341">
    <property type="entry name" value="6hp_glycosidase-like_sf"/>
</dbReference>
<feature type="domain" description="Glycosyl hydrolase 94 supersandwich" evidence="4">
    <location>
        <begin position="2058"/>
        <end position="2328"/>
    </location>
</feature>
<dbReference type="EMBL" id="RWKW01000021">
    <property type="protein sequence ID" value="RST87292.1"/>
    <property type="molecule type" value="Genomic_DNA"/>
</dbReference>
<dbReference type="Pfam" id="PF17167">
    <property type="entry name" value="Glyco_hydro_94"/>
    <property type="match status" value="1"/>
</dbReference>
<dbReference type="CDD" id="cd11756">
    <property type="entry name" value="GH94N_ChvB_NdvB_1_like"/>
    <property type="match status" value="1"/>
</dbReference>
<organism evidence="7 8">
    <name type="scientific">Aquibium carbonis</name>
    <dbReference type="NCBI Taxonomy" id="2495581"/>
    <lineage>
        <taxon>Bacteria</taxon>
        <taxon>Pseudomonadati</taxon>
        <taxon>Pseudomonadota</taxon>
        <taxon>Alphaproteobacteria</taxon>
        <taxon>Hyphomicrobiales</taxon>
        <taxon>Phyllobacteriaceae</taxon>
        <taxon>Aquibium</taxon>
    </lineage>
</organism>
<proteinExistence type="predicted"/>
<evidence type="ECO:0000256" key="2">
    <source>
        <dbReference type="ARBA" id="ARBA00022679"/>
    </source>
</evidence>
<dbReference type="PANTHER" id="PTHR37469">
    <property type="entry name" value="CELLOBIONIC ACID PHOSPHORYLASE-RELATED"/>
    <property type="match status" value="1"/>
</dbReference>
<dbReference type="Gene3D" id="1.50.10.140">
    <property type="match status" value="2"/>
</dbReference>
<dbReference type="OrthoDB" id="9769991at2"/>
<evidence type="ECO:0000259" key="5">
    <source>
        <dbReference type="Pfam" id="PF10091"/>
    </source>
</evidence>
<keyword evidence="3" id="KW-0472">Membrane</keyword>
<dbReference type="InterPro" id="IPR052047">
    <property type="entry name" value="GH94_Enzymes"/>
</dbReference>
<dbReference type="InterPro" id="IPR011013">
    <property type="entry name" value="Gal_mutarotase_sf_dom"/>
</dbReference>
<dbReference type="InterPro" id="IPR037824">
    <property type="entry name" value="GH94N_2_NdvB"/>
</dbReference>
<dbReference type="Gene3D" id="2.60.420.10">
    <property type="entry name" value="Maltose phosphorylase, domain 3"/>
    <property type="match status" value="1"/>
</dbReference>
<evidence type="ECO:0000313" key="7">
    <source>
        <dbReference type="EMBL" id="RST87292.1"/>
    </source>
</evidence>
<keyword evidence="3" id="KW-0812">Transmembrane</keyword>
<dbReference type="GO" id="GO:0016757">
    <property type="term" value="F:glycosyltransferase activity"/>
    <property type="evidence" value="ECO:0007669"/>
    <property type="project" value="UniProtKB-KW"/>
</dbReference>
<feature type="domain" description="Glycosyl hydrolase 94 catalytic" evidence="6">
    <location>
        <begin position="2342"/>
        <end position="2764"/>
    </location>
</feature>
<evidence type="ECO:0000259" key="6">
    <source>
        <dbReference type="Pfam" id="PF17167"/>
    </source>
</evidence>
<dbReference type="Pfam" id="PF06165">
    <property type="entry name" value="GH94_b-supersand"/>
    <property type="match status" value="2"/>
</dbReference>
<evidence type="ECO:0000256" key="1">
    <source>
        <dbReference type="ARBA" id="ARBA00022676"/>
    </source>
</evidence>
<dbReference type="InterPro" id="IPR033432">
    <property type="entry name" value="GH94_catalytic"/>
</dbReference>
<dbReference type="Pfam" id="PF10091">
    <property type="entry name" value="Glycoamylase"/>
    <property type="match status" value="1"/>
</dbReference>
<dbReference type="GO" id="GO:0030246">
    <property type="term" value="F:carbohydrate binding"/>
    <property type="evidence" value="ECO:0007669"/>
    <property type="project" value="InterPro"/>
</dbReference>
<dbReference type="GO" id="GO:0005975">
    <property type="term" value="P:carbohydrate metabolic process"/>
    <property type="evidence" value="ECO:0007669"/>
    <property type="project" value="InterPro"/>
</dbReference>
<dbReference type="RefSeq" id="WP_126698609.1">
    <property type="nucleotide sequence ID" value="NZ_RWKW01000021.1"/>
</dbReference>
<evidence type="ECO:0000313" key="8">
    <source>
        <dbReference type="Proteomes" id="UP000278398"/>
    </source>
</evidence>
<keyword evidence="3" id="KW-1133">Transmembrane helix</keyword>
<dbReference type="InterPro" id="IPR037820">
    <property type="entry name" value="GH94N_NdvB"/>
</dbReference>
<evidence type="ECO:0000259" key="4">
    <source>
        <dbReference type="Pfam" id="PF06165"/>
    </source>
</evidence>
<dbReference type="InterPro" id="IPR019282">
    <property type="entry name" value="Glycoamylase-like_cons_dom"/>
</dbReference>
<dbReference type="PANTHER" id="PTHR37469:SF2">
    <property type="entry name" value="CELLOBIONIC ACID PHOSPHORYLASE"/>
    <property type="match status" value="1"/>
</dbReference>
<dbReference type="SUPFAM" id="SSF48208">
    <property type="entry name" value="Six-hairpin glycosidases"/>
    <property type="match status" value="1"/>
</dbReference>
<feature type="transmembrane region" description="Helical" evidence="3">
    <location>
        <begin position="955"/>
        <end position="974"/>
    </location>
</feature>
<dbReference type="Gene3D" id="2.70.98.40">
    <property type="entry name" value="Glycoside hydrolase, family 65, N-terminal domain"/>
    <property type="match status" value="2"/>
</dbReference>
<dbReference type="InterPro" id="IPR037018">
    <property type="entry name" value="GH65_N"/>
</dbReference>
<dbReference type="InterPro" id="IPR010383">
    <property type="entry name" value="Glyco_hydrolase_94_b-supersand"/>
</dbReference>
<protein>
    <submittedName>
        <fullName evidence="7">Protein ndvB</fullName>
    </submittedName>
</protein>
<feature type="transmembrane region" description="Helical" evidence="3">
    <location>
        <begin position="928"/>
        <end position="949"/>
    </location>
</feature>
<dbReference type="SUPFAM" id="SSF74650">
    <property type="entry name" value="Galactose mutarotase-like"/>
    <property type="match status" value="2"/>
</dbReference>
<keyword evidence="2" id="KW-0808">Transferase</keyword>
<feature type="transmembrane region" description="Helical" evidence="3">
    <location>
        <begin position="803"/>
        <end position="820"/>
    </location>
</feature>
<evidence type="ECO:0000256" key="3">
    <source>
        <dbReference type="SAM" id="Phobius"/>
    </source>
</evidence>
<feature type="domain" description="Glycosyl hydrolase 94 supersandwich" evidence="4">
    <location>
        <begin position="1546"/>
        <end position="1819"/>
    </location>
</feature>
<sequence>MTIRTDTVRLSDARADDIGDGLPNRRLPSRDDLELERIGAETARGDNALFPPPRIIDVGTETLAAAKRIHAVVTVMNKARADDEQLPPAAQWLLDNAYVVEDAVRQVRRDLPKRFYRELPQLDLADGKAAPRALAIAWAFANHGDGVIGAARFEAFVRGYQSVQPLMIGELWALPSLLRYVLLINLDRVATDTYRSYRERKIANELADRQAGDPGSDAIAQLAFRRDNLRDTAFASQIVFRLRDGARNAGSALEWLRVELERLGTDPEQAAFLEQQRLSAGNAMAGVTIRGLRRVNDIDWTLWFEGLSAVDAILRDGTDFAALDFASRDQYRKAVEGLSKRARVSEADVAAKAVTLAAERGQAGGNGDVGQLLVGDDRPVLEKAFGVGSPLGQRFRSFYRTTGWAGIGVPVLLVMAILTIAAAAGLERLGLGTGAIVLLLLFFAFPASEAALGLFNALAALLAPPRSLVGYEYKAGVPADARTLVVVPTLIGTRDEVDEAVRNLEVHYLSNMEGEIHFAILSDWPDASVEQAEGDAELLDLARARVDDLNRKHPREGAPRFFLLHRRRVWSAGEGCWMGWERKRGKLEELNALLRGDAHTTYLAHDPRLPMDVRFVMTLDSDTRMTRDAVRRLVGKMQHPLNRPVIDAARRRVVSGHAILQPRVTPSLTTGDEASLFQRVFSANRGMDPYVFAVSNVYQDVFGSGSFTGKGLYQVDAMRAVLEGRIEEGTVLSHDLLEGAWANAGFASDVELVEDYPTRYTVDAARHHRWTRGDWQLLPLLFSPSSGVPGLSRWKMIDNLRRSLMPIAWIAASSAGWAVLPLREALLWQAVLMVCLFFAPTVEVIRALIVRPRQTSYRGHVRAAGGDFVAATGQVVLSVAFSAHIASSMADAILRTLYRMSVSRRRLLEWRTASHTARAAKGGLLSHLLEMWGVVPVVALALLPALLAWGAPTDWLAVAFGLLWLSSPVIAWAVSRPLASEERLAMKDEVRTELRIAARRTWRYFETFVTAEHNMLPPDNFQEAPSPVVAARTSPTNVGMYFLSVIAARDFGWISLAEAVERGERTLAVLERLPRHRGHLFNWYDTRSLAPLAPRYVSSVDSGNLAGHLLTLAAAYRAWAEAPAIHLHGDFGGISDVTGVLEEALADMPDDRRSLRALRQRLIDRLDGMRRSVDAILAEPATASMAVVTLPVVAAEIRKLASALHAETATSKSRHLLDWAIALEDTCAAHVADVELDDMGIADLRKAMLGTAERARRFALEMDFSFLLRKDRKLLSIGYRVDEDELDEACYDLLASEARLTSLFGIAKGDLPTEHWFRLGRPLTEIAFRGALVSWSGSMFEYLMPPLVMKEPLGGLLNQSSNLAIRRHIAYGRAHDLPWGISEAAYSARDQDMNYQYQAFGVPGLGLKRGLAENMVVAPYASFLAAQFEPSTAAANLRELRRLGALGAYGYIDAVDFTPERLPAGKTHVLVRNYMAHHQGMSIVAIGNAILNGRMRDRFHADPLIEAAELLLQEKAPRQIVNVVGREEEGPTRIKAATAGRSADIRRFEVPANAPHSGSVLSNGRYGVFVTAQGTGYSRSGDVTVTRWAGDPSEDRSGSFVLLTDVASGDWWSATGAPKAHPAERAETILADDRATFRKWIGTLRSEVDVIVLGEGDGEARRVTLVNEGLEDKVMDLTSFAEIVLGDAAGDRSHPAFAKMFVRTEIAADRSRLYAMRNPRSPGEPAPVLAHVVTAEPGIVLDHQAETDRRAFIGRGRDIADPAAMRPGATLAGGAGFVLDPVAALRCRVRVPAGKRTVVTFWTVVAPTRAETDALVERLVDAQAFDREAAHAWTRSQIQTRHHGLTLVEAAGAHRLAGFLHFAGSALRAAPDVVSQGLGSQAFLWPASISGDHPIVVLRVTGPDDFEAVATALRLHGYLRARGVVFDLVVLNEELPSYAQDFQQQLERLCSAERLRQDAHGPGHHIFALRADRLEPETFRTIVAAARVLLNARNGTIFQQLERAETLTMEQARQRRALPPVAPWTEVAPDQAAADQRSTLSDTLDFWNGFGGFDEDGRDYVVHLDGDRWTPQPWINVVANAAFGFQVSAEGASATWSRNSRDFQLTPWSNDPVTDRPGEGFYIVDRDTGQAFAPTASVLRDPQATYVARHTQGLSRFCRRRGQLDVELTQLVDPADPVKVSTLTIANGGSEPARLRVYAYAEWVLGDSRSRTSATVLPGCERDEGILTARNPYSIDHADRVSFLCADVADVAMGCDRAEFLGRGDVRSPAMVLCGDRPAGRVEAVGDPCAVIARDIVVAPGETRQVSFMLGDAGSRGEVLDLVRRHRQIAPQDRERRVRAEWDGFGRTLSVATPDPAFDHIVNHWLAYQVLACRVRARAAFYQASGAYGFRDQLQDTLALLLHDPSLARAQILSAASRQFPEGDVQHWWLPDGPGVRTRIADDVVWLAHAVSRYVEVTGDASILEETTPFVEGATLKPHEHDAFFRPGISSERVTLREHCIRALDLAVARTGASGLPLMLGGDWNDGMNRVGEAGRGESIWLGWFLLKTLRDFAPMVAESDPGRARDWLAHADRLQSALETHGWDGEWYRRAIDDDGTPLGSSQSDECRIDSIAQSWAVLSGGATEERGRMAVASAMRELVDPQAQVARLFSPPFAETTRDPGYIRAYPPGVRENGGQYTHAAAWLVLALTELGQSEDAYRLFSMLNPINHALDAQAAERYRVEPYVVAADVHSGPGQDGRGGWTWYTGSAGWLYRAAVEGILGIRRMGDRVLVRPSLPPAWNGFEAVLRLGAATWRIEVRRGAVAATTVDGAETDGSFPIAVEGDHVVTVIVAAAGDQPLLADQGAAFAGSYPSASHKAA</sequence>
<name>A0A429Z0P6_9HYPH</name>
<keyword evidence="1" id="KW-0328">Glycosyltransferase</keyword>
<keyword evidence="8" id="KW-1185">Reference proteome</keyword>
<feature type="transmembrane region" description="Helical" evidence="3">
    <location>
        <begin position="403"/>
        <end position="424"/>
    </location>
</feature>
<dbReference type="Gene3D" id="1.50.10.10">
    <property type="match status" value="1"/>
</dbReference>